<dbReference type="Proteomes" id="UP001339883">
    <property type="component" value="Unassembled WGS sequence"/>
</dbReference>
<dbReference type="PIRSF" id="PIRSF001522">
    <property type="entry name" value="Peptidase_A26"/>
    <property type="match status" value="1"/>
</dbReference>
<comment type="caution">
    <text evidence="1">The sequence shown here is derived from an EMBL/GenBank/DDBJ whole genome shotgun (WGS) entry which is preliminary data.</text>
</comment>
<sequence length="343" mass="39023">MFSVQSAYAVSWDALEPVEVESESEIQTQPIQEEQSQVVIQQEQQVSQKEKSSTGPMYFSLTPSILTGGEAKEYVFNGNTRDMISLLNWEIKNAPTIKADFTWELRSWLTMNINGWTTLSSNTVTMDDYDWRDPQARALNTDWSHHPNTSLNSANKVDINFTSWFVQKPNYKVGILVGYEQSRFSWTAKGGEYHYGVTDSSGSYTQGTAMLIEGKFADDKVLGGYQQKFKAPYIGLVGRYTNNKYEFNAIAKMSQWVRARDQDEHYARNITFYEKGEMSDYYSVTLNGGYYISPKVKLFGEATWNDYKFAPATTTIKGDSNYKGNAGISSKYYNLGIGAQYQF</sequence>
<dbReference type="Pfam" id="PF01278">
    <property type="entry name" value="Omptin"/>
    <property type="match status" value="1"/>
</dbReference>
<dbReference type="GO" id="GO:0008233">
    <property type="term" value="F:peptidase activity"/>
    <property type="evidence" value="ECO:0007669"/>
    <property type="project" value="UniProtKB-KW"/>
</dbReference>
<name>A0ABU6DPQ1_9GAMM</name>
<reference evidence="1 2" key="1">
    <citation type="submission" date="2019-08" db="EMBL/GenBank/DDBJ databases">
        <title>Five species of Acinetobacter isolated from floral nectar and animal pollinators.</title>
        <authorList>
            <person name="Hendry T.A."/>
        </authorList>
    </citation>
    <scope>NUCLEOTIDE SEQUENCE [LARGE SCALE GENOMIC DNA]</scope>
    <source>
        <strain evidence="1 2">MD18.27</strain>
    </source>
</reference>
<keyword evidence="2" id="KW-1185">Reference proteome</keyword>
<dbReference type="EMBL" id="VTDN01000001">
    <property type="protein sequence ID" value="MEB5475824.1"/>
    <property type="molecule type" value="Genomic_DNA"/>
</dbReference>
<dbReference type="GO" id="GO:0006508">
    <property type="term" value="P:proteolysis"/>
    <property type="evidence" value="ECO:0007669"/>
    <property type="project" value="UniProtKB-KW"/>
</dbReference>
<evidence type="ECO:0000313" key="2">
    <source>
        <dbReference type="Proteomes" id="UP001339883"/>
    </source>
</evidence>
<dbReference type="Gene3D" id="2.40.128.90">
    <property type="entry name" value="OMPT-like"/>
    <property type="match status" value="1"/>
</dbReference>
<keyword evidence="1" id="KW-0378">Hydrolase</keyword>
<protein>
    <submittedName>
        <fullName evidence="1">Omptin family outer membrane protease</fullName>
    </submittedName>
</protein>
<accession>A0ABU6DPQ1</accession>
<keyword evidence="1" id="KW-0645">Protease</keyword>
<dbReference type="PRINTS" id="PR00482">
    <property type="entry name" value="OMPTIN"/>
</dbReference>
<organism evidence="1 2">
    <name type="scientific">Acinetobacter pollinis</name>
    <dbReference type="NCBI Taxonomy" id="2605270"/>
    <lineage>
        <taxon>Bacteria</taxon>
        <taxon>Pseudomonadati</taxon>
        <taxon>Pseudomonadota</taxon>
        <taxon>Gammaproteobacteria</taxon>
        <taxon>Moraxellales</taxon>
        <taxon>Moraxellaceae</taxon>
        <taxon>Acinetobacter</taxon>
    </lineage>
</organism>
<dbReference type="InterPro" id="IPR053724">
    <property type="entry name" value="OMP_A26_sf"/>
</dbReference>
<evidence type="ECO:0000313" key="1">
    <source>
        <dbReference type="EMBL" id="MEB5475824.1"/>
    </source>
</evidence>
<dbReference type="SUPFAM" id="SSF69917">
    <property type="entry name" value="OMPT-like"/>
    <property type="match status" value="1"/>
</dbReference>
<dbReference type="InterPro" id="IPR000036">
    <property type="entry name" value="Peptidase_A26_omptin"/>
</dbReference>
<gene>
    <name evidence="1" type="ORF">I2F25_01915</name>
</gene>
<proteinExistence type="predicted"/>
<dbReference type="RefSeq" id="WP_325774426.1">
    <property type="nucleotide sequence ID" value="NZ_VTDN01000001.1"/>
</dbReference>
<dbReference type="InterPro" id="IPR020080">
    <property type="entry name" value="OM_adhesin/peptidase_omptin"/>
</dbReference>